<dbReference type="PANTHER" id="PTHR11552">
    <property type="entry name" value="GLUCOSE-METHANOL-CHOLINE GMC OXIDOREDUCTASE"/>
    <property type="match status" value="1"/>
</dbReference>
<evidence type="ECO:0000259" key="7">
    <source>
        <dbReference type="PROSITE" id="PS00624"/>
    </source>
</evidence>
<dbReference type="InterPro" id="IPR007867">
    <property type="entry name" value="GMC_OxRtase_C"/>
</dbReference>
<dbReference type="Gene3D" id="3.30.410.40">
    <property type="match status" value="1"/>
</dbReference>
<dbReference type="Proteomes" id="UP001354931">
    <property type="component" value="Unassembled WGS sequence"/>
</dbReference>
<dbReference type="Gene3D" id="3.50.50.60">
    <property type="entry name" value="FAD/NAD(P)-binding domain"/>
    <property type="match status" value="1"/>
</dbReference>
<proteinExistence type="inferred from homology"/>
<feature type="domain" description="Glucose-methanol-choline oxidoreductase N-terminal" evidence="7">
    <location>
        <begin position="270"/>
        <end position="284"/>
    </location>
</feature>
<evidence type="ECO:0000256" key="5">
    <source>
        <dbReference type="RuleBase" id="RU003968"/>
    </source>
</evidence>
<evidence type="ECO:0000256" key="1">
    <source>
        <dbReference type="ARBA" id="ARBA00001974"/>
    </source>
</evidence>
<dbReference type="PIRSF" id="PIRSF000137">
    <property type="entry name" value="Alcohol_oxidase"/>
    <property type="match status" value="1"/>
</dbReference>
<evidence type="ECO:0000313" key="9">
    <source>
        <dbReference type="Proteomes" id="UP001354931"/>
    </source>
</evidence>
<dbReference type="Pfam" id="PF00732">
    <property type="entry name" value="GMC_oxred_N"/>
    <property type="match status" value="1"/>
</dbReference>
<dbReference type="PROSITE" id="PS00624">
    <property type="entry name" value="GMC_OXRED_2"/>
    <property type="match status" value="1"/>
</dbReference>
<dbReference type="SUPFAM" id="SSF51905">
    <property type="entry name" value="FAD/NAD(P)-binding domain"/>
    <property type="match status" value="1"/>
</dbReference>
<organism evidence="8 9">
    <name type="scientific">Streptomyces endophyticus</name>
    <dbReference type="NCBI Taxonomy" id="714166"/>
    <lineage>
        <taxon>Bacteria</taxon>
        <taxon>Bacillati</taxon>
        <taxon>Actinomycetota</taxon>
        <taxon>Actinomycetes</taxon>
        <taxon>Kitasatosporales</taxon>
        <taxon>Streptomycetaceae</taxon>
        <taxon>Streptomyces</taxon>
    </lineage>
</organism>
<dbReference type="Pfam" id="PF05199">
    <property type="entry name" value="GMC_oxred_C"/>
    <property type="match status" value="1"/>
</dbReference>
<evidence type="ECO:0000256" key="4">
    <source>
        <dbReference type="ARBA" id="ARBA00022827"/>
    </source>
</evidence>
<name>A0ABU6FBI7_9ACTN</name>
<comment type="caution">
    <text evidence="8">The sequence shown here is derived from an EMBL/GenBank/DDBJ whole genome shotgun (WGS) entry which is preliminary data.</text>
</comment>
<gene>
    <name evidence="8" type="ORF">OKJ99_22235</name>
</gene>
<dbReference type="InterPro" id="IPR000172">
    <property type="entry name" value="GMC_OxRdtase_N"/>
</dbReference>
<evidence type="ECO:0000256" key="2">
    <source>
        <dbReference type="ARBA" id="ARBA00010790"/>
    </source>
</evidence>
<accession>A0ABU6FBI7</accession>
<comment type="similarity">
    <text evidence="2 5">Belongs to the GMC oxidoreductase family.</text>
</comment>
<dbReference type="PROSITE" id="PS00623">
    <property type="entry name" value="GMC_OXRED_1"/>
    <property type="match status" value="1"/>
</dbReference>
<keyword evidence="3 5" id="KW-0285">Flavoprotein</keyword>
<reference evidence="8 9" key="1">
    <citation type="submission" date="2022-10" db="EMBL/GenBank/DDBJ databases">
        <authorList>
            <person name="Xie J."/>
            <person name="Shen N."/>
        </authorList>
    </citation>
    <scope>NUCLEOTIDE SEQUENCE [LARGE SCALE GENOMIC DNA]</scope>
    <source>
        <strain evidence="8 9">YIM65594</strain>
    </source>
</reference>
<dbReference type="InterPro" id="IPR036188">
    <property type="entry name" value="FAD/NAD-bd_sf"/>
</dbReference>
<evidence type="ECO:0000256" key="3">
    <source>
        <dbReference type="ARBA" id="ARBA00022630"/>
    </source>
</evidence>
<dbReference type="PROSITE" id="PS51257">
    <property type="entry name" value="PROKAR_LIPOPROTEIN"/>
    <property type="match status" value="1"/>
</dbReference>
<dbReference type="PANTHER" id="PTHR11552:SF147">
    <property type="entry name" value="CHOLINE DEHYDROGENASE, MITOCHONDRIAL"/>
    <property type="match status" value="1"/>
</dbReference>
<evidence type="ECO:0000313" key="8">
    <source>
        <dbReference type="EMBL" id="MEB8340216.1"/>
    </source>
</evidence>
<sequence>MTRRTVIVGGGSAGCVLAARLSEDPANTVVLVEAGPDYPTTQEMAKAAPELLDADRIGVPTHDWGYASTDEVERADGSPLFGLVERGVVPVLRGKVIGGSSAVNGANALRPTPEDFARWTGLGNDEWSWDQVLPYLRKFEDDPAGAADNDHLHGTGGPVHITRFTEDDGLLPIGSAFLEACAQAGHPVHQDMNGAERLGAGPLPLNRRDGVRQSTAVSYLAAARGRANLTVLGERTVDRVEFAADGTTARAVLLADGTRIEGDVIVLAAGSLGSPAILMRSGIGPRRVLDELSIPVVRALEGVGRNLRDHSMVYLTYAVDEEAVGAITPPLQTVLTLPAGGAGQGREVDLHAVTLTMEPGELLIPFVLYRPYSLGSMEITSRDPDTAPRIHLGLFDHPDDLRRMISGIREMRKVMEAAPLRPFVKAETWPGPEATTDADLARAVHEGKNTCCHAVGTCAMGGADTPTAVVDQRGKVHGVDGLYVIDASIMPDIPAEPTNTTVMVMAERCADELRRNA</sequence>
<comment type="cofactor">
    <cofactor evidence="1">
        <name>FAD</name>
        <dbReference type="ChEBI" id="CHEBI:57692"/>
    </cofactor>
</comment>
<feature type="domain" description="Glucose-methanol-choline oxidoreductase N-terminal" evidence="6">
    <location>
        <begin position="94"/>
        <end position="117"/>
    </location>
</feature>
<keyword evidence="4 5" id="KW-0274">FAD</keyword>
<dbReference type="InterPro" id="IPR012132">
    <property type="entry name" value="GMC_OxRdtase"/>
</dbReference>
<evidence type="ECO:0000259" key="6">
    <source>
        <dbReference type="PROSITE" id="PS00623"/>
    </source>
</evidence>
<dbReference type="EMBL" id="JAOZYC010000130">
    <property type="protein sequence ID" value="MEB8340216.1"/>
    <property type="molecule type" value="Genomic_DNA"/>
</dbReference>
<dbReference type="RefSeq" id="WP_326018965.1">
    <property type="nucleotide sequence ID" value="NZ_JAOZYC010000130.1"/>
</dbReference>
<keyword evidence="9" id="KW-1185">Reference proteome</keyword>
<dbReference type="SUPFAM" id="SSF54373">
    <property type="entry name" value="FAD-linked reductases, C-terminal domain"/>
    <property type="match status" value="1"/>
</dbReference>
<protein>
    <submittedName>
        <fullName evidence="8">GMC family oxidoreductase</fullName>
    </submittedName>
</protein>